<feature type="compositionally biased region" description="Basic and acidic residues" evidence="1">
    <location>
        <begin position="435"/>
        <end position="452"/>
    </location>
</feature>
<feature type="compositionally biased region" description="Polar residues" evidence="1">
    <location>
        <begin position="406"/>
        <end position="418"/>
    </location>
</feature>
<keyword evidence="3" id="KW-1185">Reference proteome</keyword>
<feature type="compositionally biased region" description="Low complexity" evidence="1">
    <location>
        <begin position="613"/>
        <end position="643"/>
    </location>
</feature>
<feature type="compositionally biased region" description="Low complexity" evidence="1">
    <location>
        <begin position="474"/>
        <end position="483"/>
    </location>
</feature>
<sequence length="862" mass="96328">MANKSVNKKQKLLLRKVELMNELKYYEARIQDALASHKGSSCYEDDSSDSEIEFTINAGISITELRLQKSQLQTCLRATQELTGVTILQSEVNVLVNAPTFEGEAPITEEGLWREVMAECKIDLVPFSVTFYTHQPGGRPASYRGLHVMPIKLVHERELARSVLATLTAPSDALEPEGGYVLKCADLLQASWTLQNKWSPVAPFVHKMSFELEYMDESYVKTITQAHKQLCDPSLDTDDRTLLLAKIIDTCLDARRQIGPSNIDSDVDSQNSKRQTSDQEMDMPVTASEIMGPPKSFPKKTKLKGKENIAVTNERKKANDAIGKTEVATKKAEKGALNANSKNTIDKHSDKIDISETTNLKNSNKEETAKLPKTKTENVNKGNKKTKNIQKSKDNEITKTTDAIKTKVTLQAKSNSESTKNDDKPTENNSAPAKNDSKNLEITENKKNPEKKLKSKERKGNVASKIISTEKENNNVNVEQENVAMQNKNIQPKALKNRKTKPSVDEDEPKSKKPKTTVAETNINMVENSVNIKTTDMAAPKSKEKIVKEKLTTESTKNIVKASKLAKKPETVTTNQQAKTSNEGNKQNVEKDKQIVDNNPKSAKKQSDQTEINNDLKTNRNNKNIPNKVSLTKSSNTTNTKKNAVQKSTNMPTLSERFSSKNKIAPPSDVAEFNKHTFSQDSNINNEVAQKIQTSINLIKTNVKSSENENKINIELNLKSNNVLTSKLNSKNKQLNKNQKTDINVENTIELNKNNIPKNVNVKTDKKSKTKLIKNQKPRKSLGGVKKVVTKNNMNVENKIKSKIPQKRLSISKNGNNPLRISPRKHLFALSTTQDSSKNSTSSLQKQTNIPRFLKKPNVKLN</sequence>
<organism evidence="2 3">
    <name type="scientific">Pararge aegeria aegeria</name>
    <dbReference type="NCBI Taxonomy" id="348720"/>
    <lineage>
        <taxon>Eukaryota</taxon>
        <taxon>Metazoa</taxon>
        <taxon>Ecdysozoa</taxon>
        <taxon>Arthropoda</taxon>
        <taxon>Hexapoda</taxon>
        <taxon>Insecta</taxon>
        <taxon>Pterygota</taxon>
        <taxon>Neoptera</taxon>
        <taxon>Endopterygota</taxon>
        <taxon>Lepidoptera</taxon>
        <taxon>Glossata</taxon>
        <taxon>Ditrysia</taxon>
        <taxon>Papilionoidea</taxon>
        <taxon>Nymphalidae</taxon>
        <taxon>Satyrinae</taxon>
        <taxon>Satyrini</taxon>
        <taxon>Parargina</taxon>
        <taxon>Pararge</taxon>
    </lineage>
</organism>
<dbReference type="Proteomes" id="UP000838756">
    <property type="component" value="Unassembled WGS sequence"/>
</dbReference>
<feature type="region of interest" description="Disordered" evidence="1">
    <location>
        <begin position="355"/>
        <end position="518"/>
    </location>
</feature>
<reference evidence="2" key="1">
    <citation type="submission" date="2022-03" db="EMBL/GenBank/DDBJ databases">
        <authorList>
            <person name="Lindestad O."/>
        </authorList>
    </citation>
    <scope>NUCLEOTIDE SEQUENCE</scope>
</reference>
<name>A0A8S4RMK6_9NEOP</name>
<dbReference type="EMBL" id="CAKXAJ010025315">
    <property type="protein sequence ID" value="CAH2238033.1"/>
    <property type="molecule type" value="Genomic_DNA"/>
</dbReference>
<feature type="compositionally biased region" description="Polar residues" evidence="1">
    <location>
        <begin position="259"/>
        <end position="274"/>
    </location>
</feature>
<proteinExistence type="predicted"/>
<dbReference type="AlphaFoldDB" id="A0A8S4RMK6"/>
<feature type="compositionally biased region" description="Polar residues" evidence="1">
    <location>
        <begin position="571"/>
        <end position="587"/>
    </location>
</feature>
<evidence type="ECO:0000313" key="3">
    <source>
        <dbReference type="Proteomes" id="UP000838756"/>
    </source>
</evidence>
<feature type="region of interest" description="Disordered" evidence="1">
    <location>
        <begin position="802"/>
        <end position="862"/>
    </location>
</feature>
<feature type="compositionally biased region" description="Basic and acidic residues" evidence="1">
    <location>
        <begin position="363"/>
        <end position="378"/>
    </location>
</feature>
<feature type="region of interest" description="Disordered" evidence="1">
    <location>
        <begin position="562"/>
        <end position="653"/>
    </location>
</feature>
<comment type="caution">
    <text evidence="2">The sequence shown here is derived from an EMBL/GenBank/DDBJ whole genome shotgun (WGS) entry which is preliminary data.</text>
</comment>
<accession>A0A8S4RMK6</accession>
<feature type="compositionally biased region" description="Basic and acidic residues" evidence="1">
    <location>
        <begin position="391"/>
        <end position="405"/>
    </location>
</feature>
<dbReference type="OrthoDB" id="7441961at2759"/>
<gene>
    <name evidence="2" type="primary">jg17919</name>
    <name evidence="2" type="ORF">PAEG_LOCUS15187</name>
</gene>
<feature type="region of interest" description="Disordered" evidence="1">
    <location>
        <begin position="259"/>
        <end position="305"/>
    </location>
</feature>
<evidence type="ECO:0000313" key="2">
    <source>
        <dbReference type="EMBL" id="CAH2238033.1"/>
    </source>
</evidence>
<protein>
    <submittedName>
        <fullName evidence="2">Jg17919 protein</fullName>
    </submittedName>
</protein>
<feature type="compositionally biased region" description="Polar residues" evidence="1">
    <location>
        <begin position="830"/>
        <end position="850"/>
    </location>
</feature>
<feature type="compositionally biased region" description="Polar residues" evidence="1">
    <location>
        <begin position="809"/>
        <end position="819"/>
    </location>
</feature>
<evidence type="ECO:0000256" key="1">
    <source>
        <dbReference type="SAM" id="MobiDB-lite"/>
    </source>
</evidence>
<feature type="compositionally biased region" description="Basic residues" evidence="1">
    <location>
        <begin position="853"/>
        <end position="862"/>
    </location>
</feature>